<feature type="region of interest" description="Disordered" evidence="1">
    <location>
        <begin position="110"/>
        <end position="138"/>
    </location>
</feature>
<evidence type="ECO:0000313" key="6">
    <source>
        <dbReference type="Proteomes" id="UP001058713"/>
    </source>
</evidence>
<accession>A0A9Q9HI62</accession>
<dbReference type="AlphaFoldDB" id="A0A9Q9HI62"/>
<dbReference type="EMBL" id="CP081078">
    <property type="protein sequence ID" value="UWQ57317.1"/>
    <property type="molecule type" value="Genomic_DNA"/>
</dbReference>
<gene>
    <name evidence="3" type="ORF">K3721_11975</name>
    <name evidence="4" type="ORF">K3722_12370</name>
</gene>
<evidence type="ECO:0000256" key="2">
    <source>
        <dbReference type="SAM" id="SignalP"/>
    </source>
</evidence>
<proteinExistence type="predicted"/>
<evidence type="ECO:0000313" key="3">
    <source>
        <dbReference type="EMBL" id="UWQ52735.1"/>
    </source>
</evidence>
<evidence type="ECO:0000256" key="1">
    <source>
        <dbReference type="SAM" id="MobiDB-lite"/>
    </source>
</evidence>
<dbReference type="Proteomes" id="UP001058713">
    <property type="component" value="Chromosome"/>
</dbReference>
<dbReference type="Proteomes" id="UP001058184">
    <property type="component" value="Chromosome"/>
</dbReference>
<sequence length="193" mass="20316">MLKSIAKTLTAGVSCLGLTAAPALAQSPGTFVYTVVVPAGEFGSAAFLAELLATLAAAKAFCRATGDSALQVDCLSERLEAAAGGIPEGTDYDEVRSVLEDTSGRLKRLARQNRDPDRRRVTVSSATDPAERTARPLTPVRASVQAAVNQEATRILEEAATVLLRSAETAQERQTQYAQIAAAIDSNKVLLRS</sequence>
<organism evidence="3 6">
    <name type="scientific">Leisingera caerulea</name>
    <name type="common">Phaeobacter caeruleus</name>
    <dbReference type="NCBI Taxonomy" id="506591"/>
    <lineage>
        <taxon>Bacteria</taxon>
        <taxon>Pseudomonadati</taxon>
        <taxon>Pseudomonadota</taxon>
        <taxon>Alphaproteobacteria</taxon>
        <taxon>Rhodobacterales</taxon>
        <taxon>Roseobacteraceae</taxon>
        <taxon>Leisingera</taxon>
    </lineage>
</organism>
<dbReference type="EMBL" id="CP081070">
    <property type="protein sequence ID" value="UWQ52735.1"/>
    <property type="molecule type" value="Genomic_DNA"/>
</dbReference>
<keyword evidence="2" id="KW-0732">Signal</keyword>
<reference evidence="3" key="1">
    <citation type="submission" date="2021-08" db="EMBL/GenBank/DDBJ databases">
        <authorList>
            <person name="Nwanade C."/>
            <person name="Wang M."/>
            <person name="Masoudi A."/>
            <person name="Yu Z."/>
            <person name="Liu J."/>
        </authorList>
    </citation>
    <scope>NUCLEOTIDE SEQUENCE</scope>
    <source>
        <strain evidence="3">S122</strain>
        <strain evidence="4">S141</strain>
    </source>
</reference>
<evidence type="ECO:0000313" key="4">
    <source>
        <dbReference type="EMBL" id="UWQ57317.1"/>
    </source>
</evidence>
<evidence type="ECO:0000313" key="5">
    <source>
        <dbReference type="Proteomes" id="UP001058184"/>
    </source>
</evidence>
<protein>
    <submittedName>
        <fullName evidence="3">Uncharacterized protein</fullName>
    </submittedName>
</protein>
<keyword evidence="5" id="KW-1185">Reference proteome</keyword>
<dbReference type="KEGG" id="lcae:K3721_11975"/>
<feature type="chain" id="PRO_5040296225" evidence="2">
    <location>
        <begin position="26"/>
        <end position="193"/>
    </location>
</feature>
<feature type="signal peptide" evidence="2">
    <location>
        <begin position="1"/>
        <end position="25"/>
    </location>
</feature>
<dbReference type="RefSeq" id="WP_027236926.1">
    <property type="nucleotide sequence ID" value="NZ_CP081064.1"/>
</dbReference>
<name>A0A9Q9HI62_LEICA</name>